<accession>A0ABY8TRH8</accession>
<name>A0ABY8TRH8_TETOB</name>
<dbReference type="EMBL" id="CP126210">
    <property type="protein sequence ID" value="WIA11585.1"/>
    <property type="molecule type" value="Genomic_DNA"/>
</dbReference>
<feature type="compositionally biased region" description="Low complexity" evidence="6">
    <location>
        <begin position="305"/>
        <end position="316"/>
    </location>
</feature>
<dbReference type="Pfam" id="PF00082">
    <property type="entry name" value="Peptidase_S8"/>
    <property type="match status" value="1"/>
</dbReference>
<keyword evidence="3" id="KW-0378">Hydrolase</keyword>
<gene>
    <name evidence="9" type="ORF">OEZ85_011690</name>
</gene>
<feature type="signal peptide" evidence="7">
    <location>
        <begin position="1"/>
        <end position="19"/>
    </location>
</feature>
<dbReference type="InterPro" id="IPR023827">
    <property type="entry name" value="Peptidase_S8_Asp-AS"/>
</dbReference>
<evidence type="ECO:0000256" key="6">
    <source>
        <dbReference type="SAM" id="MobiDB-lite"/>
    </source>
</evidence>
<dbReference type="SUPFAM" id="SSF52743">
    <property type="entry name" value="Subtilisin-like"/>
    <property type="match status" value="1"/>
</dbReference>
<reference evidence="9 10" key="1">
    <citation type="submission" date="2023-05" db="EMBL/GenBank/DDBJ databases">
        <title>A 100% complete, gapless, phased diploid assembly of the Scenedesmus obliquus UTEX 3031 genome.</title>
        <authorList>
            <person name="Biondi T.C."/>
            <person name="Hanschen E.R."/>
            <person name="Kwon T."/>
            <person name="Eng W."/>
            <person name="Kruse C.P.S."/>
            <person name="Koehler S.I."/>
            <person name="Kunde Y."/>
            <person name="Gleasner C.D."/>
            <person name="You Mak K.T."/>
            <person name="Polle J."/>
            <person name="Hovde B.T."/>
            <person name="Starkenburg S.R."/>
        </authorList>
    </citation>
    <scope>NUCLEOTIDE SEQUENCE [LARGE SCALE GENOMIC DNA]</scope>
    <source>
        <strain evidence="9 10">DOE0152z</strain>
    </source>
</reference>
<dbReference type="Proteomes" id="UP001244341">
    <property type="component" value="Chromosome 3b"/>
</dbReference>
<feature type="chain" id="PRO_5047430988" description="Peptidase S8/S53 domain-containing protein" evidence="7">
    <location>
        <begin position="20"/>
        <end position="453"/>
    </location>
</feature>
<organism evidence="9 10">
    <name type="scientific">Tetradesmus obliquus</name>
    <name type="common">Green alga</name>
    <name type="synonym">Acutodesmus obliquus</name>
    <dbReference type="NCBI Taxonomy" id="3088"/>
    <lineage>
        <taxon>Eukaryota</taxon>
        <taxon>Viridiplantae</taxon>
        <taxon>Chlorophyta</taxon>
        <taxon>core chlorophytes</taxon>
        <taxon>Chlorophyceae</taxon>
        <taxon>CS clade</taxon>
        <taxon>Sphaeropleales</taxon>
        <taxon>Scenedesmaceae</taxon>
        <taxon>Tetradesmus</taxon>
    </lineage>
</organism>
<dbReference type="Gene3D" id="3.40.50.200">
    <property type="entry name" value="Peptidase S8/S53 domain"/>
    <property type="match status" value="1"/>
</dbReference>
<comment type="caution">
    <text evidence="5">Lacks conserved residue(s) required for the propagation of feature annotation.</text>
</comment>
<dbReference type="InterPro" id="IPR036852">
    <property type="entry name" value="Peptidase_S8/S53_dom_sf"/>
</dbReference>
<evidence type="ECO:0000256" key="2">
    <source>
        <dbReference type="ARBA" id="ARBA00022670"/>
    </source>
</evidence>
<dbReference type="InterPro" id="IPR000209">
    <property type="entry name" value="Peptidase_S8/S53_dom"/>
</dbReference>
<evidence type="ECO:0000259" key="8">
    <source>
        <dbReference type="Pfam" id="PF00082"/>
    </source>
</evidence>
<dbReference type="InterPro" id="IPR050131">
    <property type="entry name" value="Peptidase_S8_subtilisin-like"/>
</dbReference>
<protein>
    <recommendedName>
        <fullName evidence="8">Peptidase S8/S53 domain-containing protein</fullName>
    </recommendedName>
</protein>
<keyword evidence="4" id="KW-0720">Serine protease</keyword>
<dbReference type="PRINTS" id="PR00723">
    <property type="entry name" value="SUBTILISIN"/>
</dbReference>
<evidence type="ECO:0000313" key="10">
    <source>
        <dbReference type="Proteomes" id="UP001244341"/>
    </source>
</evidence>
<evidence type="ECO:0000256" key="3">
    <source>
        <dbReference type="ARBA" id="ARBA00022801"/>
    </source>
</evidence>
<dbReference type="PANTHER" id="PTHR43806">
    <property type="entry name" value="PEPTIDASE S8"/>
    <property type="match status" value="1"/>
</dbReference>
<dbReference type="InterPro" id="IPR022398">
    <property type="entry name" value="Peptidase_S8_His-AS"/>
</dbReference>
<dbReference type="InterPro" id="IPR015500">
    <property type="entry name" value="Peptidase_S8_subtilisin-rel"/>
</dbReference>
<dbReference type="PROSITE" id="PS51892">
    <property type="entry name" value="SUBTILASE"/>
    <property type="match status" value="1"/>
</dbReference>
<dbReference type="PANTHER" id="PTHR43806:SF66">
    <property type="entry name" value="SERIN ENDOPEPTIDASE"/>
    <property type="match status" value="1"/>
</dbReference>
<evidence type="ECO:0000256" key="4">
    <source>
        <dbReference type="ARBA" id="ARBA00022825"/>
    </source>
</evidence>
<feature type="region of interest" description="Disordered" evidence="6">
    <location>
        <begin position="279"/>
        <end position="339"/>
    </location>
</feature>
<evidence type="ECO:0000256" key="1">
    <source>
        <dbReference type="ARBA" id="ARBA00011073"/>
    </source>
</evidence>
<evidence type="ECO:0000256" key="7">
    <source>
        <dbReference type="SAM" id="SignalP"/>
    </source>
</evidence>
<keyword evidence="2" id="KW-0645">Protease</keyword>
<feature type="domain" description="Peptidase S8/S53" evidence="8">
    <location>
        <begin position="363"/>
        <end position="451"/>
    </location>
</feature>
<proteinExistence type="inferred from homology"/>
<evidence type="ECO:0000313" key="9">
    <source>
        <dbReference type="EMBL" id="WIA11585.1"/>
    </source>
</evidence>
<dbReference type="PROSITE" id="PS00137">
    <property type="entry name" value="SUBTILASE_HIS"/>
    <property type="match status" value="1"/>
</dbReference>
<keyword evidence="10" id="KW-1185">Reference proteome</keyword>
<keyword evidence="7" id="KW-0732">Signal</keyword>
<comment type="similarity">
    <text evidence="1 5">Belongs to the peptidase S8 family.</text>
</comment>
<evidence type="ECO:0000256" key="5">
    <source>
        <dbReference type="PROSITE-ProRule" id="PRU01240"/>
    </source>
</evidence>
<dbReference type="PROSITE" id="PS00136">
    <property type="entry name" value="SUBTILASE_ASP"/>
    <property type="match status" value="1"/>
</dbReference>
<sequence length="453" mass="44702">MVSFTFVVTLLLLAQHAACRLGPTSGSQQQSIQEDSGVASTTDLDHIISGQFLLHLADDVVDAAAAGEVLVSEVQAAMEAAAPSVSNGVVTAAAHQASAFKVLRTLGSADAAEPAAGVAAAAAAGPAAAGAAAAPRPRSLLVSAPDSAIEFMKASSVVKAVVKDRVVASQQTACVERSYLQKGITATPLPSFKWAGCMTPRSKLIWRASACSGGKISYIEIRSVDRVTNAPIMNNRAPCVLSLSGSASLGATFVRQRFGACGQAPSLARTLPTRICSATGGNPGAGGSSGTTNPNSGGAGGTGATTGNPGTPPTTTIGGGGPSGFTQARVPLTSGDQIPSGVGRIEAGSAAAVFSIAGVPADRQVVVGVVDSGIDGTHPDLNVIGGSSWVIPSAKVAGDVADADVDKYGHGTHVAGIVAAKNNGAGVVGIAPGLPLYSLKVLDAQGVEASVIA</sequence>